<protein>
    <submittedName>
        <fullName evidence="1">Uncharacterized protein</fullName>
    </submittedName>
</protein>
<dbReference type="AlphaFoldDB" id="A0A0C1FTS5"/>
<keyword evidence="2" id="KW-1185">Reference proteome</keyword>
<evidence type="ECO:0000313" key="2">
    <source>
        <dbReference type="Proteomes" id="UP000031246"/>
    </source>
</evidence>
<evidence type="ECO:0000313" key="1">
    <source>
        <dbReference type="EMBL" id="KIA96342.1"/>
    </source>
</evidence>
<gene>
    <name evidence="1" type="ORF">OC25_00840</name>
</gene>
<sequence length="139" mass="15781">MQVKFGFQAAKTDNLNKNSKIMKKTLMLFALMLAFVVIKPAATKAQTPTQEYYHEITNELGTFKIWLFITENDGIDHAYIMDPEFNTWPVTISWKVYAGGYGVNSAHVTEFKGSFGAYNIEWAGPFEPEENYLPVITTP</sequence>
<reference evidence="1 2" key="1">
    <citation type="submission" date="2014-10" db="EMBL/GenBank/DDBJ databases">
        <title>Pedobacter Kyungheensis.</title>
        <authorList>
            <person name="Anderson B.M."/>
            <person name="Newman J.D."/>
        </authorList>
    </citation>
    <scope>NUCLEOTIDE SEQUENCE [LARGE SCALE GENOMIC DNA]</scope>
    <source>
        <strain evidence="1 2">KACC 16221</strain>
    </source>
</reference>
<organism evidence="1 2">
    <name type="scientific">Pedobacter kyungheensis</name>
    <dbReference type="NCBI Taxonomy" id="1069985"/>
    <lineage>
        <taxon>Bacteria</taxon>
        <taxon>Pseudomonadati</taxon>
        <taxon>Bacteroidota</taxon>
        <taxon>Sphingobacteriia</taxon>
        <taxon>Sphingobacteriales</taxon>
        <taxon>Sphingobacteriaceae</taxon>
        <taxon>Pedobacter</taxon>
    </lineage>
</organism>
<dbReference type="EMBL" id="JSYN01000002">
    <property type="protein sequence ID" value="KIA96342.1"/>
    <property type="molecule type" value="Genomic_DNA"/>
</dbReference>
<accession>A0A0C1FTS5</accession>
<comment type="caution">
    <text evidence="1">The sequence shown here is derived from an EMBL/GenBank/DDBJ whole genome shotgun (WGS) entry which is preliminary data.</text>
</comment>
<name>A0A0C1FTS5_9SPHI</name>
<proteinExistence type="predicted"/>
<dbReference type="Proteomes" id="UP000031246">
    <property type="component" value="Unassembled WGS sequence"/>
</dbReference>